<evidence type="ECO:0000313" key="2">
    <source>
        <dbReference type="Proteomes" id="UP000560081"/>
    </source>
</evidence>
<sequence>MSSAEDPAAVDAVGQAAPAWRAVAERIQAEHRAASGGPVEEPDPADFDLDEDCCLGGCCAKGTAYLEAVERAAAARAARGSA</sequence>
<keyword evidence="2" id="KW-1185">Reference proteome</keyword>
<gene>
    <name evidence="1" type="ORF">BJ976_001985</name>
</gene>
<accession>A0A4Y8X1E1</accession>
<dbReference type="RefSeq" id="WP_135030184.1">
    <property type="nucleotide sequence ID" value="NZ_BMLA01000009.1"/>
</dbReference>
<comment type="caution">
    <text evidence="1">The sequence shown here is derived from an EMBL/GenBank/DDBJ whole genome shotgun (WGS) entry which is preliminary data.</text>
</comment>
<dbReference type="AlphaFoldDB" id="A0A4Y8X1E1"/>
<dbReference type="Proteomes" id="UP000560081">
    <property type="component" value="Unassembled WGS sequence"/>
</dbReference>
<dbReference type="EMBL" id="JACHMC010000001">
    <property type="protein sequence ID" value="MBB4883634.1"/>
    <property type="molecule type" value="Genomic_DNA"/>
</dbReference>
<proteinExistence type="predicted"/>
<protein>
    <submittedName>
        <fullName evidence="1">Uncharacterized protein</fullName>
    </submittedName>
</protein>
<reference evidence="1 2" key="1">
    <citation type="submission" date="2020-08" db="EMBL/GenBank/DDBJ databases">
        <title>Sequencing the genomes of 1000 actinobacteria strains.</title>
        <authorList>
            <person name="Klenk H.-P."/>
        </authorList>
    </citation>
    <scope>NUCLEOTIDE SEQUENCE [LARGE SCALE GENOMIC DNA]</scope>
    <source>
        <strain evidence="1 2">DSM 19079</strain>
    </source>
</reference>
<name>A0A4Y8X1E1_9MICC</name>
<organism evidence="1 2">
    <name type="scientific">Micrococcus flavus</name>
    <dbReference type="NCBI Taxonomy" id="384602"/>
    <lineage>
        <taxon>Bacteria</taxon>
        <taxon>Bacillati</taxon>
        <taxon>Actinomycetota</taxon>
        <taxon>Actinomycetes</taxon>
        <taxon>Micrococcales</taxon>
        <taxon>Micrococcaceae</taxon>
        <taxon>Micrococcus</taxon>
    </lineage>
</organism>
<evidence type="ECO:0000313" key="1">
    <source>
        <dbReference type="EMBL" id="MBB4883634.1"/>
    </source>
</evidence>